<dbReference type="AlphaFoldDB" id="A0A7J7NXF7"/>
<evidence type="ECO:0000313" key="2">
    <source>
        <dbReference type="Proteomes" id="UP000541444"/>
    </source>
</evidence>
<dbReference type="Proteomes" id="UP000541444">
    <property type="component" value="Unassembled WGS sequence"/>
</dbReference>
<dbReference type="EMBL" id="JACGCM010000452">
    <property type="protein sequence ID" value="KAF6171881.1"/>
    <property type="molecule type" value="Genomic_DNA"/>
</dbReference>
<name>A0A7J7NXF7_9MAGN</name>
<organism evidence="1 2">
    <name type="scientific">Kingdonia uniflora</name>
    <dbReference type="NCBI Taxonomy" id="39325"/>
    <lineage>
        <taxon>Eukaryota</taxon>
        <taxon>Viridiplantae</taxon>
        <taxon>Streptophyta</taxon>
        <taxon>Embryophyta</taxon>
        <taxon>Tracheophyta</taxon>
        <taxon>Spermatophyta</taxon>
        <taxon>Magnoliopsida</taxon>
        <taxon>Ranunculales</taxon>
        <taxon>Circaeasteraceae</taxon>
        <taxon>Kingdonia</taxon>
    </lineage>
</organism>
<comment type="caution">
    <text evidence="1">The sequence shown here is derived from an EMBL/GenBank/DDBJ whole genome shotgun (WGS) entry which is preliminary data.</text>
</comment>
<protein>
    <submittedName>
        <fullName evidence="1">Uncharacterized protein</fullName>
    </submittedName>
</protein>
<sequence length="109" mass="12369">MAAGKASSEVWFIPKRKEANGCSSILTKSSWLDMVMLMEMCSKRKLERPCQYMCPFAFKDYILFMKAAESVSAYHLKTERLENICGFLDLTMSSTAAFSVVYEKSLLPV</sequence>
<gene>
    <name evidence="1" type="ORF">GIB67_011778</name>
</gene>
<evidence type="ECO:0000313" key="1">
    <source>
        <dbReference type="EMBL" id="KAF6171881.1"/>
    </source>
</evidence>
<reference evidence="1 2" key="1">
    <citation type="journal article" date="2020" name="IScience">
        <title>Genome Sequencing of the Endangered Kingdonia uniflora (Circaeasteraceae, Ranunculales) Reveals Potential Mechanisms of Evolutionary Specialization.</title>
        <authorList>
            <person name="Sun Y."/>
            <person name="Deng T."/>
            <person name="Zhang A."/>
            <person name="Moore M.J."/>
            <person name="Landis J.B."/>
            <person name="Lin N."/>
            <person name="Zhang H."/>
            <person name="Zhang X."/>
            <person name="Huang J."/>
            <person name="Zhang X."/>
            <person name="Sun H."/>
            <person name="Wang H."/>
        </authorList>
    </citation>
    <scope>NUCLEOTIDE SEQUENCE [LARGE SCALE GENOMIC DNA]</scope>
    <source>
        <strain evidence="1">TB1705</strain>
        <tissue evidence="1">Leaf</tissue>
    </source>
</reference>
<keyword evidence="2" id="KW-1185">Reference proteome</keyword>
<accession>A0A7J7NXF7</accession>
<proteinExistence type="predicted"/>